<dbReference type="InterPro" id="IPR008279">
    <property type="entry name" value="PEP-util_enz_mobile_dom"/>
</dbReference>
<dbReference type="SUPFAM" id="SSF56059">
    <property type="entry name" value="Glutathione synthetase ATP-binding domain-like"/>
    <property type="match status" value="1"/>
</dbReference>
<sequence length="786" mass="87479">MGKMVMGFAEMNADDRSAAGGKGAMLSALYCMGYPVPEGFVIMPSAFTGEQLSSQAWEDIKYRLHQLRKSHREPLFAVRSSALGEDSSEASFAREFETVLNVGSDEDILKAVYTVHQSKYAHRVQVYSSAKGMDACTPIAVVVQVMVRSEISGVLFTADPITGSRKEMPGNFVYGLGEQLVSGESNAETFALLRSKGKYSGPESFKKYALRLRKYACKLEKELGEPQDIEWAMADGKVYILQTRPMTTLSAGNRDAYEINDALTGDFLWTNTNVGESISGVMTPLTWSILRMLDEEHNLLPGHYVLSGNICGRVYSNISYSLSMFAAFGFSPQMMQNKMKRVFGNIPAGMDIPLFPFSKWNLFRMLLPKIFYSLQRTKEAVRSIDDFIAETPGWCREMTERIQAAGSREELDALWVTEIWPYNVKGMWIALEAPSQAMQTFEKLYAKLSKRVGEEEAGLILSNIEDLELESLGPLLGIPKVIKGEMSREQYIEKYGHRGPQEVELSVPEPSEDPAWLDNQMSEYQQMLTDGGQLLENRKIKSVRAWEQFERQYPRMAKRLAAKIEAALKGPKIREAVRSEWTRTSRVNRVFALKAGELAGMGDDVFFLYLDEILAWLKEGTLNGIAHLPARKENYAKYQKLPPLPTIIRGRFEPFIWAKDPERRLDFYDASLPPDDMPYDCLKGFPGSSGRVKGKVRILDNLDDGYQLQPGEILVASTLNIGWTLIFPKAAAIITDIGAPLSHAAIVARELGIPAVVGCGSATSVLKTGDLVIVDGGQGIVQIAAG</sequence>
<dbReference type="Proteomes" id="UP000682811">
    <property type="component" value="Unassembled WGS sequence"/>
</dbReference>
<comment type="caution">
    <text evidence="3">The sequence shown here is derived from an EMBL/GenBank/DDBJ whole genome shotgun (WGS) entry which is preliminary data.</text>
</comment>
<dbReference type="InterPro" id="IPR002192">
    <property type="entry name" value="PPDK_AMP/ATP-bd"/>
</dbReference>
<reference evidence="3 4" key="1">
    <citation type="submission" date="2021-03" db="EMBL/GenBank/DDBJ databases">
        <title>Antimicrobial resistance genes in bacteria isolated from Japanese honey, and their potential for conferring macrolide and lincosamide resistance in the American foulbrood pathogen Paenibacillus larvae.</title>
        <authorList>
            <person name="Okamoto M."/>
            <person name="Kumagai M."/>
            <person name="Kanamori H."/>
            <person name="Takamatsu D."/>
        </authorList>
    </citation>
    <scope>NUCLEOTIDE SEQUENCE [LARGE SCALE GENOMIC DNA]</scope>
    <source>
        <strain evidence="3 4">J34TS1</strain>
    </source>
</reference>
<gene>
    <name evidence="3" type="ORF">J34TS1_04730</name>
</gene>
<dbReference type="AlphaFoldDB" id="A0A919YAS8"/>
<organism evidence="3 4">
    <name type="scientific">Paenibacillus azoreducens</name>
    <dbReference type="NCBI Taxonomy" id="116718"/>
    <lineage>
        <taxon>Bacteria</taxon>
        <taxon>Bacillati</taxon>
        <taxon>Bacillota</taxon>
        <taxon>Bacilli</taxon>
        <taxon>Bacillales</taxon>
        <taxon>Paenibacillaceae</taxon>
        <taxon>Paenibacillus</taxon>
    </lineage>
</organism>
<protein>
    <recommendedName>
        <fullName evidence="5">Phosphoenolpyruvate synthase</fullName>
    </recommendedName>
</protein>
<dbReference type="PANTHER" id="PTHR43615:SF1">
    <property type="entry name" value="PPDK_N DOMAIN-CONTAINING PROTEIN"/>
    <property type="match status" value="1"/>
</dbReference>
<dbReference type="EMBL" id="BORT01000001">
    <property type="protein sequence ID" value="GIO45708.1"/>
    <property type="molecule type" value="Genomic_DNA"/>
</dbReference>
<name>A0A919YAS8_9BACL</name>
<feature type="domain" description="Pyruvate phosphate dikinase AMP/ATP-binding" evidence="2">
    <location>
        <begin position="47"/>
        <end position="197"/>
    </location>
</feature>
<dbReference type="Pfam" id="PF00391">
    <property type="entry name" value="PEP-utilizers"/>
    <property type="match status" value="1"/>
</dbReference>
<evidence type="ECO:0000259" key="1">
    <source>
        <dbReference type="Pfam" id="PF00391"/>
    </source>
</evidence>
<feature type="domain" description="Pyruvate phosphate dikinase AMP/ATP-binding" evidence="2">
    <location>
        <begin position="207"/>
        <end position="255"/>
    </location>
</feature>
<dbReference type="Pfam" id="PF01326">
    <property type="entry name" value="PPDK_N"/>
    <property type="match status" value="2"/>
</dbReference>
<dbReference type="Gene3D" id="3.30.470.20">
    <property type="entry name" value="ATP-grasp fold, B domain"/>
    <property type="match status" value="2"/>
</dbReference>
<evidence type="ECO:0008006" key="5">
    <source>
        <dbReference type="Google" id="ProtNLM"/>
    </source>
</evidence>
<dbReference type="RefSeq" id="WP_212976833.1">
    <property type="nucleotide sequence ID" value="NZ_AP025343.1"/>
</dbReference>
<dbReference type="Gene3D" id="3.30.1490.20">
    <property type="entry name" value="ATP-grasp fold, A domain"/>
    <property type="match status" value="2"/>
</dbReference>
<dbReference type="Gene3D" id="3.50.30.10">
    <property type="entry name" value="Phosphohistidine domain"/>
    <property type="match status" value="1"/>
</dbReference>
<accession>A0A919YAS8</accession>
<dbReference type="InterPro" id="IPR013815">
    <property type="entry name" value="ATP_grasp_subdomain_1"/>
</dbReference>
<dbReference type="PANTHER" id="PTHR43615">
    <property type="entry name" value="PHOSPHOENOLPYRUVATE SYNTHASE-RELATED"/>
    <property type="match status" value="1"/>
</dbReference>
<dbReference type="InterPro" id="IPR036637">
    <property type="entry name" value="Phosphohistidine_dom_sf"/>
</dbReference>
<dbReference type="SUPFAM" id="SSF52009">
    <property type="entry name" value="Phosphohistidine domain"/>
    <property type="match status" value="1"/>
</dbReference>
<evidence type="ECO:0000313" key="3">
    <source>
        <dbReference type="EMBL" id="GIO45708.1"/>
    </source>
</evidence>
<feature type="domain" description="PEP-utilising enzyme mobile" evidence="1">
    <location>
        <begin position="709"/>
        <end position="779"/>
    </location>
</feature>
<dbReference type="InterPro" id="IPR051549">
    <property type="entry name" value="PEP_Utilizing_Enz"/>
</dbReference>
<dbReference type="GO" id="GO:0016301">
    <property type="term" value="F:kinase activity"/>
    <property type="evidence" value="ECO:0007669"/>
    <property type="project" value="InterPro"/>
</dbReference>
<keyword evidence="4" id="KW-1185">Reference proteome</keyword>
<evidence type="ECO:0000313" key="4">
    <source>
        <dbReference type="Proteomes" id="UP000682811"/>
    </source>
</evidence>
<dbReference type="GO" id="GO:0005524">
    <property type="term" value="F:ATP binding"/>
    <property type="evidence" value="ECO:0007669"/>
    <property type="project" value="InterPro"/>
</dbReference>
<proteinExistence type="predicted"/>
<evidence type="ECO:0000259" key="2">
    <source>
        <dbReference type="Pfam" id="PF01326"/>
    </source>
</evidence>